<evidence type="ECO:0000313" key="1">
    <source>
        <dbReference type="EMBL" id="SMQ54146.1"/>
    </source>
</evidence>
<dbReference type="EMBL" id="LT853700">
    <property type="protein sequence ID" value="SMQ54146.1"/>
    <property type="molecule type" value="Genomic_DNA"/>
</dbReference>
<dbReference type="AlphaFoldDB" id="A0A1X7S380"/>
<accession>A0A1X7S380</accession>
<proteinExistence type="predicted"/>
<reference evidence="1 2" key="1">
    <citation type="submission" date="2016-06" db="EMBL/GenBank/DDBJ databases">
        <authorList>
            <person name="Kjaerup R.B."/>
            <person name="Dalgaard T.S."/>
            <person name="Juul-Madsen H.R."/>
        </authorList>
    </citation>
    <scope>NUCLEOTIDE SEQUENCE [LARGE SCALE GENOMIC DNA]</scope>
</reference>
<gene>
    <name evidence="1" type="ORF">ZT3D7_G9300</name>
</gene>
<protein>
    <submittedName>
        <fullName evidence="1">Uncharacterized protein</fullName>
    </submittedName>
</protein>
<sequence>MRSKTSTCNNEDRCRLLRSAASIFSSIPHVDLDWSCFLSLRRLLSGSRSAQIGAWMRPTETAQQSTRSLTRLIGRHCVSISTN</sequence>
<dbReference type="Proteomes" id="UP000215127">
    <property type="component" value="Chromosome 9"/>
</dbReference>
<name>A0A1X7S380_ZYMT9</name>
<keyword evidence="2" id="KW-1185">Reference proteome</keyword>
<organism evidence="1 2">
    <name type="scientific">Zymoseptoria tritici (strain ST99CH_3D7)</name>
    <dbReference type="NCBI Taxonomy" id="1276538"/>
    <lineage>
        <taxon>Eukaryota</taxon>
        <taxon>Fungi</taxon>
        <taxon>Dikarya</taxon>
        <taxon>Ascomycota</taxon>
        <taxon>Pezizomycotina</taxon>
        <taxon>Dothideomycetes</taxon>
        <taxon>Dothideomycetidae</taxon>
        <taxon>Mycosphaerellales</taxon>
        <taxon>Mycosphaerellaceae</taxon>
        <taxon>Zymoseptoria</taxon>
    </lineage>
</organism>
<evidence type="ECO:0000313" key="2">
    <source>
        <dbReference type="Proteomes" id="UP000215127"/>
    </source>
</evidence>